<accession>A0A4Z0CC00</accession>
<dbReference type="RefSeq" id="WP_135248986.1">
    <property type="nucleotide sequence ID" value="NZ_SMLK01000001.1"/>
</dbReference>
<sequence>MNSSPVSLADALFPRVRQRVLAILFGNADRSFFLSEVVALAQSGSGAVQRELASLADAGLLNAWTQGNQKHYQANSQAPVFTELRGLVLKTSGAVDVLRAALAPLARQITCAFVYGSVARQEDTAGSDVDLLILSPSLAYGETFAALEGAAQQLARKVNPTLYTPEEWHKRRQQKNAFATRVLKQPKLWLIGTEEALRG</sequence>
<dbReference type="InterPro" id="IPR036390">
    <property type="entry name" value="WH_DNA-bd_sf"/>
</dbReference>
<proteinExistence type="predicted"/>
<evidence type="ECO:0000313" key="3">
    <source>
        <dbReference type="Proteomes" id="UP000297839"/>
    </source>
</evidence>
<evidence type="ECO:0000313" key="2">
    <source>
        <dbReference type="EMBL" id="TFZ08901.1"/>
    </source>
</evidence>
<dbReference type="CDD" id="cd05403">
    <property type="entry name" value="NT_KNTase_like"/>
    <property type="match status" value="1"/>
</dbReference>
<reference evidence="2 3" key="1">
    <citation type="submission" date="2019-03" db="EMBL/GenBank/DDBJ databases">
        <title>Ramlibacter sp. 18x22-1, whole genome shotgun sequence.</title>
        <authorList>
            <person name="Zhang X."/>
            <person name="Feng G."/>
            <person name="Zhu H."/>
        </authorList>
    </citation>
    <scope>NUCLEOTIDE SEQUENCE [LARGE SCALE GENOMIC DNA]</scope>
    <source>
        <strain evidence="2 3">18x22-1</strain>
    </source>
</reference>
<name>A0A4Z0CC00_9BURK</name>
<dbReference type="OrthoDB" id="8223306at2"/>
<dbReference type="EMBL" id="SMLK01000001">
    <property type="protein sequence ID" value="TFZ08901.1"/>
    <property type="molecule type" value="Genomic_DNA"/>
</dbReference>
<dbReference type="AlphaFoldDB" id="A0A4Z0CC00"/>
<gene>
    <name evidence="2" type="ORF">EZ216_07095</name>
</gene>
<dbReference type="GO" id="GO:0016779">
    <property type="term" value="F:nucleotidyltransferase activity"/>
    <property type="evidence" value="ECO:0007669"/>
    <property type="project" value="InterPro"/>
</dbReference>
<protein>
    <submittedName>
        <fullName evidence="2">Transcriptional regulator</fullName>
    </submittedName>
</protein>
<dbReference type="InterPro" id="IPR043519">
    <property type="entry name" value="NT_sf"/>
</dbReference>
<organism evidence="2 3">
    <name type="scientific">Ramlibacter humi</name>
    <dbReference type="NCBI Taxonomy" id="2530451"/>
    <lineage>
        <taxon>Bacteria</taxon>
        <taxon>Pseudomonadati</taxon>
        <taxon>Pseudomonadota</taxon>
        <taxon>Betaproteobacteria</taxon>
        <taxon>Burkholderiales</taxon>
        <taxon>Comamonadaceae</taxon>
        <taxon>Ramlibacter</taxon>
    </lineage>
</organism>
<dbReference type="Gene3D" id="3.30.460.10">
    <property type="entry name" value="Beta Polymerase, domain 2"/>
    <property type="match status" value="1"/>
</dbReference>
<dbReference type="Gene3D" id="1.10.10.10">
    <property type="entry name" value="Winged helix-like DNA-binding domain superfamily/Winged helix DNA-binding domain"/>
    <property type="match status" value="1"/>
</dbReference>
<feature type="domain" description="Polymerase nucleotidyl transferase" evidence="1">
    <location>
        <begin position="112"/>
        <end position="177"/>
    </location>
</feature>
<dbReference type="Pfam" id="PF01909">
    <property type="entry name" value="NTP_transf_2"/>
    <property type="match status" value="1"/>
</dbReference>
<comment type="caution">
    <text evidence="2">The sequence shown here is derived from an EMBL/GenBank/DDBJ whole genome shotgun (WGS) entry which is preliminary data.</text>
</comment>
<dbReference type="SUPFAM" id="SSF46785">
    <property type="entry name" value="Winged helix' DNA-binding domain"/>
    <property type="match status" value="1"/>
</dbReference>
<evidence type="ECO:0000259" key="1">
    <source>
        <dbReference type="Pfam" id="PF01909"/>
    </source>
</evidence>
<dbReference type="SUPFAM" id="SSF81301">
    <property type="entry name" value="Nucleotidyltransferase"/>
    <property type="match status" value="1"/>
</dbReference>
<dbReference type="InterPro" id="IPR036388">
    <property type="entry name" value="WH-like_DNA-bd_sf"/>
</dbReference>
<dbReference type="Proteomes" id="UP000297839">
    <property type="component" value="Unassembled WGS sequence"/>
</dbReference>
<dbReference type="InterPro" id="IPR002934">
    <property type="entry name" value="Polymerase_NTP_transf_dom"/>
</dbReference>
<keyword evidence="3" id="KW-1185">Reference proteome</keyword>